<comment type="caution">
    <text evidence="1">The sequence shown here is derived from an EMBL/GenBank/DDBJ whole genome shotgun (WGS) entry which is preliminary data.</text>
</comment>
<gene>
    <name evidence="1" type="ORF">C5S46_03155</name>
</gene>
<name>A0AC61SAY7_9EURY</name>
<evidence type="ECO:0000313" key="2">
    <source>
        <dbReference type="Proteomes" id="UP000315423"/>
    </source>
</evidence>
<proteinExistence type="predicted"/>
<sequence length="623" mass="69650">MVQIIAQELAKKQRAISIAEFFEKNRQILGFDSAPRSLLTAVKEAVDNALDACEDADILPDIMISIEDAGGDNVATIIEDNGPGIVKEQIPKTFAKLLYGSRFHAIKQSRGQQGIGISAAVLYSQLTTGRPTRIISKINRDKPAHYYELTINTSNNEPEIIEEKEVDWDRSRGTRVEMEMKASYVKGRRQSVLEYLKNTAIVNPHARFTLVEPDGNTVIFDRAIDTLPEPAREILPHPEGIELGMLVKMLRYTDRQKLAPFLRYSFSRIGLQTAQDICKIAHLDVDTDPHNLNLEDIKKILAAFKKVKITAPPTDCLSPITEGRIYKGLEKEYSVDFLFTITRAACIHTGHPFLVEVGIAYGGSLPKENRVTILRFANRVPLLYQQGGCAITHAVENIRWKNYSINQPGGGIPVGPAVIIVHVASTHIPFTSESKDALADIPEIISEIELGLKDTGRRLKSYLSKQQTLSKRREKEEIIKKILPRIAEKVSLILDKPTPDITPIIAKIMGNLLVNRDVSKNGNDLKVNISIKNYSTLALKFKLHDAHAFPIRDADPEPKLISLGRDTDHIWQIDIKSKDKQSIVYNLPFISIDEVTDMPELIIEGLEDEVVNGAKAIRGYPDE</sequence>
<accession>A0AC61SAY7</accession>
<dbReference type="EMBL" id="QYBA01000101">
    <property type="protein sequence ID" value="TKY91953.1"/>
    <property type="molecule type" value="Genomic_DNA"/>
</dbReference>
<evidence type="ECO:0000313" key="1">
    <source>
        <dbReference type="EMBL" id="TKY91953.1"/>
    </source>
</evidence>
<dbReference type="Proteomes" id="UP000315423">
    <property type="component" value="Unassembled WGS sequence"/>
</dbReference>
<reference evidence="1" key="1">
    <citation type="submission" date="2018-09" db="EMBL/GenBank/DDBJ databases">
        <title>A genomic encyclopedia of anaerobic methanotrophic archaea.</title>
        <authorList>
            <person name="Skennerton C.T."/>
            <person name="Chadwick G.L."/>
            <person name="Laso-Perez R."/>
            <person name="Leu A.O."/>
            <person name="Speth D.R."/>
            <person name="Yu H."/>
            <person name="Morgan-Lang C."/>
            <person name="Hatzenpichler R."/>
            <person name="Goudeau D."/>
            <person name="Malmstrom R."/>
            <person name="Woyke T."/>
            <person name="Hallam S."/>
            <person name="Tyson G.W."/>
            <person name="Wegener G."/>
            <person name="Boetius A."/>
            <person name="Orphan V.J."/>
        </authorList>
    </citation>
    <scope>NUCLEOTIDE SEQUENCE</scope>
    <source>
        <strain evidence="1">CONS3730D10UFb2</strain>
    </source>
</reference>
<protein>
    <submittedName>
        <fullName evidence="1">DNA topoisomerase VI subunit B</fullName>
    </submittedName>
</protein>
<organism evidence="1 2">
    <name type="scientific">Candidatus Methanomarinus sp</name>
    <dbReference type="NCBI Taxonomy" id="3386244"/>
    <lineage>
        <taxon>Archaea</taxon>
        <taxon>Methanobacteriati</taxon>
        <taxon>Methanobacteriota</taxon>
        <taxon>Stenosarchaea group</taxon>
        <taxon>Methanomicrobia</taxon>
        <taxon>Methanosarcinales</taxon>
        <taxon>ANME-2 cluster</taxon>
        <taxon>Candidatus Methanocomedenaceae</taxon>
        <taxon>Candidatus Methanomarinus</taxon>
    </lineage>
</organism>